<dbReference type="SUPFAM" id="SSF143456">
    <property type="entry name" value="VC0467-like"/>
    <property type="match status" value="1"/>
</dbReference>
<dbReference type="InterPro" id="IPR003774">
    <property type="entry name" value="AlgH-like"/>
</dbReference>
<organism evidence="2 3">
    <name type="scientific">Chrysophaeum taylorii</name>
    <dbReference type="NCBI Taxonomy" id="2483200"/>
    <lineage>
        <taxon>Eukaryota</taxon>
        <taxon>Sar</taxon>
        <taxon>Stramenopiles</taxon>
        <taxon>Ochrophyta</taxon>
        <taxon>Pelagophyceae</taxon>
        <taxon>Pelagomonadales</taxon>
        <taxon>Pelagomonadaceae</taxon>
        <taxon>Chrysophaeum</taxon>
    </lineage>
</organism>
<proteinExistence type="predicted"/>
<name>A0AAD7XQV9_9STRA</name>
<reference evidence="2" key="1">
    <citation type="submission" date="2023-01" db="EMBL/GenBank/DDBJ databases">
        <title>Metagenome sequencing of chrysophaentin producing Chrysophaeum taylorii.</title>
        <authorList>
            <person name="Davison J."/>
            <person name="Bewley C."/>
        </authorList>
    </citation>
    <scope>NUCLEOTIDE SEQUENCE</scope>
    <source>
        <strain evidence="2">NIES-1699</strain>
    </source>
</reference>
<keyword evidence="1" id="KW-0732">Signal</keyword>
<gene>
    <name evidence="2" type="ORF">CTAYLR_004349</name>
</gene>
<dbReference type="PANTHER" id="PTHR31984:SF17">
    <property type="entry name" value="TRANSCRIPTIONAL REGULATOR"/>
    <property type="match status" value="1"/>
</dbReference>
<accession>A0AAD7XQV9</accession>
<dbReference type="PANTHER" id="PTHR31984">
    <property type="entry name" value="TRANSPORTER, PUTATIVE (DUF179)-RELATED"/>
    <property type="match status" value="1"/>
</dbReference>
<evidence type="ECO:0000313" key="2">
    <source>
        <dbReference type="EMBL" id="KAJ8611927.1"/>
    </source>
</evidence>
<dbReference type="AlphaFoldDB" id="A0AAD7XQV9"/>
<sequence>MAKKNRVSLVAVWFALLHCEPCATLVGHTRCYDRLSRCRRRAPAPRASEGMSDESVEDSADAQRIAEFRAKLVAGGLESVTTFDGEEEAALKTRKTWAQNVDRVEKGRVLLGVQDFFFGDKAKPSIVKAACERVGIFTDALDRVPDDRRDSVLSGLLPVVLVLDHSKVGGTTGVLLGRRSGYIMGDFKLLDSSQFLVQPLWVGGPSAPPPSTQSARTAGSKDDENVTGILAIHPYATVNNAVELTQDGLYCGGDWSSAKDLVERGRANPFRFRLIAQATNWNPGELERELNAGAWRVADVSTELLLKDRQRGAPPLWFDIADELER</sequence>
<comment type="caution">
    <text evidence="2">The sequence shown here is derived from an EMBL/GenBank/DDBJ whole genome shotgun (WGS) entry which is preliminary data.</text>
</comment>
<feature type="chain" id="PRO_5042231535" evidence="1">
    <location>
        <begin position="25"/>
        <end position="326"/>
    </location>
</feature>
<keyword evidence="3" id="KW-1185">Reference proteome</keyword>
<evidence type="ECO:0000256" key="1">
    <source>
        <dbReference type="SAM" id="SignalP"/>
    </source>
</evidence>
<evidence type="ECO:0000313" key="3">
    <source>
        <dbReference type="Proteomes" id="UP001230188"/>
    </source>
</evidence>
<dbReference type="Gene3D" id="3.40.1740.10">
    <property type="entry name" value="VC0467-like"/>
    <property type="match status" value="1"/>
</dbReference>
<protein>
    <submittedName>
        <fullName evidence="2">Uncharacterized protein</fullName>
    </submittedName>
</protein>
<dbReference type="Pfam" id="PF02622">
    <property type="entry name" value="DUF179"/>
    <property type="match status" value="1"/>
</dbReference>
<feature type="signal peptide" evidence="1">
    <location>
        <begin position="1"/>
        <end position="24"/>
    </location>
</feature>
<dbReference type="EMBL" id="JAQMWT010000059">
    <property type="protein sequence ID" value="KAJ8611927.1"/>
    <property type="molecule type" value="Genomic_DNA"/>
</dbReference>
<dbReference type="Proteomes" id="UP001230188">
    <property type="component" value="Unassembled WGS sequence"/>
</dbReference>